<keyword evidence="2" id="KW-1185">Reference proteome</keyword>
<proteinExistence type="predicted"/>
<comment type="caution">
    <text evidence="1">The sequence shown here is derived from an EMBL/GenBank/DDBJ whole genome shotgun (WGS) entry which is preliminary data.</text>
</comment>
<sequence length="109" mass="11839">MPEASDQRTCPVISLPAFVFEGSQRWAGRPSTPSLLTPRFAGRLRPGPLRGRRPPFPGETTKPVANRAKEPNEEAALHAASREKELSDSTADISALAPMKSVAKSRYLV</sequence>
<accession>A0ACC0FKY5</accession>
<organism evidence="1 2">
    <name type="scientific">Camellia lanceoleosa</name>
    <dbReference type="NCBI Taxonomy" id="1840588"/>
    <lineage>
        <taxon>Eukaryota</taxon>
        <taxon>Viridiplantae</taxon>
        <taxon>Streptophyta</taxon>
        <taxon>Embryophyta</taxon>
        <taxon>Tracheophyta</taxon>
        <taxon>Spermatophyta</taxon>
        <taxon>Magnoliopsida</taxon>
        <taxon>eudicotyledons</taxon>
        <taxon>Gunneridae</taxon>
        <taxon>Pentapetalae</taxon>
        <taxon>asterids</taxon>
        <taxon>Ericales</taxon>
        <taxon>Theaceae</taxon>
        <taxon>Camellia</taxon>
    </lineage>
</organism>
<evidence type="ECO:0000313" key="2">
    <source>
        <dbReference type="Proteomes" id="UP001060215"/>
    </source>
</evidence>
<dbReference type="EMBL" id="CM045771">
    <property type="protein sequence ID" value="KAI7988762.1"/>
    <property type="molecule type" value="Genomic_DNA"/>
</dbReference>
<protein>
    <submittedName>
        <fullName evidence="1">Uncharacterized protein</fullName>
    </submittedName>
</protein>
<gene>
    <name evidence="1" type="ORF">LOK49_LG13G00033</name>
</gene>
<dbReference type="Proteomes" id="UP001060215">
    <property type="component" value="Chromosome 14"/>
</dbReference>
<name>A0ACC0FKY5_9ERIC</name>
<evidence type="ECO:0000313" key="1">
    <source>
        <dbReference type="EMBL" id="KAI7988762.1"/>
    </source>
</evidence>
<reference evidence="1 2" key="1">
    <citation type="journal article" date="2022" name="Plant J.">
        <title>Chromosome-level genome of Camellia lanceoleosa provides a valuable resource for understanding genome evolution and self-incompatibility.</title>
        <authorList>
            <person name="Gong W."/>
            <person name="Xiao S."/>
            <person name="Wang L."/>
            <person name="Liao Z."/>
            <person name="Chang Y."/>
            <person name="Mo W."/>
            <person name="Hu G."/>
            <person name="Li W."/>
            <person name="Zhao G."/>
            <person name="Zhu H."/>
            <person name="Hu X."/>
            <person name="Ji K."/>
            <person name="Xiang X."/>
            <person name="Song Q."/>
            <person name="Yuan D."/>
            <person name="Jin S."/>
            <person name="Zhang L."/>
        </authorList>
    </citation>
    <scope>NUCLEOTIDE SEQUENCE [LARGE SCALE GENOMIC DNA]</scope>
    <source>
        <strain evidence="1">SQ_2022a</strain>
    </source>
</reference>